<evidence type="ECO:0000313" key="2">
    <source>
        <dbReference type="Proteomes" id="UP000295781"/>
    </source>
</evidence>
<protein>
    <submittedName>
        <fullName evidence="1">Uncharacterized protein</fullName>
    </submittedName>
</protein>
<sequence>MSGALSMPTHPSNASNAPDVFAAPKLPATSGPRAILGFSWVRAEVLGYRLDLGWQVPWVHGTALRGYLSTLYSYDSVSMSDLLPGGLANDLGPSGEMEIHELALLATAEIDAALVSNEHGRLGAGGALGIGPSFAWVKMPDMPFRPGEWTHPRAVIGRLSGHLEYRFASGWVLRGQPFGLLFSGHDNTDTVYEMAAMGGYQW</sequence>
<dbReference type="RefSeq" id="WP_129347446.1">
    <property type="nucleotide sequence ID" value="NZ_CP012670.1"/>
</dbReference>
<organism evidence="1 2">
    <name type="scientific">Sorangium cellulosum</name>
    <name type="common">Polyangium cellulosum</name>
    <dbReference type="NCBI Taxonomy" id="56"/>
    <lineage>
        <taxon>Bacteria</taxon>
        <taxon>Pseudomonadati</taxon>
        <taxon>Myxococcota</taxon>
        <taxon>Polyangia</taxon>
        <taxon>Polyangiales</taxon>
        <taxon>Polyangiaceae</taxon>
        <taxon>Sorangium</taxon>
    </lineage>
</organism>
<dbReference type="Proteomes" id="UP000295781">
    <property type="component" value="Chromosome"/>
</dbReference>
<reference evidence="1 2" key="1">
    <citation type="submission" date="2015-09" db="EMBL/GenBank/DDBJ databases">
        <title>Sorangium comparison.</title>
        <authorList>
            <person name="Zaburannyi N."/>
            <person name="Bunk B."/>
            <person name="Overmann J."/>
            <person name="Mueller R."/>
        </authorList>
    </citation>
    <scope>NUCLEOTIDE SEQUENCE [LARGE SCALE GENOMIC DNA]</scope>
    <source>
        <strain evidence="1 2">So ceGT47</strain>
    </source>
</reference>
<evidence type="ECO:0000313" key="1">
    <source>
        <dbReference type="EMBL" id="AUX22249.1"/>
    </source>
</evidence>
<accession>A0A4P2PZC0</accession>
<dbReference type="AlphaFoldDB" id="A0A4P2PZC0"/>
<name>A0A4P2PZC0_SORCE</name>
<dbReference type="EMBL" id="CP012670">
    <property type="protein sequence ID" value="AUX22249.1"/>
    <property type="molecule type" value="Genomic_DNA"/>
</dbReference>
<gene>
    <name evidence="1" type="ORF">SOCEGT47_027500</name>
</gene>
<dbReference type="OrthoDB" id="9832726at2"/>
<proteinExistence type="predicted"/>